<evidence type="ECO:0000313" key="8">
    <source>
        <dbReference type="Proteomes" id="UP001652445"/>
    </source>
</evidence>
<dbReference type="RefSeq" id="WP_262688330.1">
    <property type="nucleotide sequence ID" value="NZ_JAOQIO010000121.1"/>
</dbReference>
<reference evidence="7 8" key="1">
    <citation type="submission" date="2022-09" db="EMBL/GenBank/DDBJ databases">
        <authorList>
            <person name="Han X.L."/>
            <person name="Wang Q."/>
            <person name="Lu T."/>
        </authorList>
    </citation>
    <scope>NUCLEOTIDE SEQUENCE [LARGE SCALE GENOMIC DNA]</scope>
    <source>
        <strain evidence="7 8">WQ 127069</strain>
    </source>
</reference>
<keyword evidence="8" id="KW-1185">Reference proteome</keyword>
<comment type="similarity">
    <text evidence="5">Belongs to the NtaA/SnaA/DszA monooxygenase family.</text>
</comment>
<dbReference type="CDD" id="cd01095">
    <property type="entry name" value="Nitrilotriacetate_monoxgenase"/>
    <property type="match status" value="1"/>
</dbReference>
<dbReference type="Pfam" id="PF00296">
    <property type="entry name" value="Bac_luciferase"/>
    <property type="match status" value="1"/>
</dbReference>
<dbReference type="InterPro" id="IPR051260">
    <property type="entry name" value="Diverse_substr_monoxygenases"/>
</dbReference>
<evidence type="ECO:0000259" key="6">
    <source>
        <dbReference type="Pfam" id="PF00296"/>
    </source>
</evidence>
<feature type="domain" description="Luciferase-like" evidence="6">
    <location>
        <begin position="27"/>
        <end position="390"/>
    </location>
</feature>
<gene>
    <name evidence="7" type="ORF">OB236_36115</name>
</gene>
<name>A0ABT2USB6_9BACL</name>
<dbReference type="InterPro" id="IPR036661">
    <property type="entry name" value="Luciferase-like_sf"/>
</dbReference>
<keyword evidence="2" id="KW-0288">FMN</keyword>
<dbReference type="SUPFAM" id="SSF51679">
    <property type="entry name" value="Bacterial luciferase-like"/>
    <property type="match status" value="1"/>
</dbReference>
<dbReference type="Proteomes" id="UP001652445">
    <property type="component" value="Unassembled WGS sequence"/>
</dbReference>
<organism evidence="7 8">
    <name type="scientific">Paenibacillus baimaensis</name>
    <dbReference type="NCBI Taxonomy" id="2982185"/>
    <lineage>
        <taxon>Bacteria</taxon>
        <taxon>Bacillati</taxon>
        <taxon>Bacillota</taxon>
        <taxon>Bacilli</taxon>
        <taxon>Bacillales</taxon>
        <taxon>Paenibacillaceae</taxon>
        <taxon>Paenibacillus</taxon>
    </lineage>
</organism>
<dbReference type="Gene3D" id="3.20.20.30">
    <property type="entry name" value="Luciferase-like domain"/>
    <property type="match status" value="1"/>
</dbReference>
<dbReference type="NCBIfam" id="TIGR03860">
    <property type="entry name" value="FMN_nitrolo"/>
    <property type="match status" value="1"/>
</dbReference>
<evidence type="ECO:0000256" key="2">
    <source>
        <dbReference type="ARBA" id="ARBA00022643"/>
    </source>
</evidence>
<evidence type="ECO:0000256" key="4">
    <source>
        <dbReference type="ARBA" id="ARBA00023033"/>
    </source>
</evidence>
<proteinExistence type="inferred from homology"/>
<keyword evidence="1" id="KW-0285">Flavoprotein</keyword>
<dbReference type="PANTHER" id="PTHR30011:SF16">
    <property type="entry name" value="C2H2 FINGER DOMAIN TRANSCRIPTION FACTOR (EUROFUNG)-RELATED"/>
    <property type="match status" value="1"/>
</dbReference>
<keyword evidence="4" id="KW-0503">Monooxygenase</keyword>
<evidence type="ECO:0000256" key="1">
    <source>
        <dbReference type="ARBA" id="ARBA00022630"/>
    </source>
</evidence>
<keyword evidence="3" id="KW-0560">Oxidoreductase</keyword>
<evidence type="ECO:0000256" key="5">
    <source>
        <dbReference type="ARBA" id="ARBA00033748"/>
    </source>
</evidence>
<dbReference type="InterPro" id="IPR011251">
    <property type="entry name" value="Luciferase-like_dom"/>
</dbReference>
<sequence>MNKRIYLNAVTISGPTASPGLWAHPEDRSYEYTSLKYWVELAQTLERGKFDAIFFADMLGVYDVYQGNMDTAIRQAIQVPLNDPSYLIPAMAAATKHLGFAATFSTTYEHPYALARKLSTLDHLTKGRVGWNIVTSNLDSAAKNYGLEEQLGLIERYDRGDEYMDVVYKLWEASWEEDAVVQDKERRIYTDPSKVHDIHHQGTFFQVPGIHLSEPSPQRTPMLFQAGNSTRGREFAAKHAECIFLNTPTIEATRFIVQDIRERAEKQGRDPAKVLFFPKLTPIVGRTETEAQSRYESFLQYSSTEGIFALLGAWSGIDFSKLGDDKLLEFVEKRDNRGIIETWKRSDPDKKWSAEELANFFAFGTSSLTIGSPEQIADTIEDFITQTGVDGFNIGHIIQPGTINAFVDLVVPELQRRGLVQREYGEGTYREKIFGEGPYLRDDHPGRQLAEAVGTKR</sequence>
<evidence type="ECO:0000313" key="7">
    <source>
        <dbReference type="EMBL" id="MCU6797566.1"/>
    </source>
</evidence>
<dbReference type="InterPro" id="IPR016215">
    <property type="entry name" value="NTA_MOA"/>
</dbReference>
<dbReference type="EMBL" id="JAOQIO010000121">
    <property type="protein sequence ID" value="MCU6797566.1"/>
    <property type="molecule type" value="Genomic_DNA"/>
</dbReference>
<protein>
    <submittedName>
        <fullName evidence="7">LLM class flavin-dependent oxidoreductase</fullName>
    </submittedName>
</protein>
<dbReference type="PANTHER" id="PTHR30011">
    <property type="entry name" value="ALKANESULFONATE MONOOXYGENASE-RELATED"/>
    <property type="match status" value="1"/>
</dbReference>
<comment type="caution">
    <text evidence="7">The sequence shown here is derived from an EMBL/GenBank/DDBJ whole genome shotgun (WGS) entry which is preliminary data.</text>
</comment>
<dbReference type="PIRSF" id="PIRSF000337">
    <property type="entry name" value="NTA_MOA"/>
    <property type="match status" value="1"/>
</dbReference>
<accession>A0ABT2USB6</accession>
<evidence type="ECO:0000256" key="3">
    <source>
        <dbReference type="ARBA" id="ARBA00023002"/>
    </source>
</evidence>